<dbReference type="Proteomes" id="UP000273158">
    <property type="component" value="Unassembled WGS sequence"/>
</dbReference>
<dbReference type="GO" id="GO:0004053">
    <property type="term" value="F:arginase activity"/>
    <property type="evidence" value="ECO:0007669"/>
    <property type="project" value="TreeGrafter"/>
</dbReference>
<evidence type="ECO:0000313" key="5">
    <source>
        <dbReference type="EMBL" id="RLK47441.1"/>
    </source>
</evidence>
<keyword evidence="1" id="KW-0479">Metal-binding</keyword>
<keyword evidence="3" id="KW-0464">Manganese</keyword>
<feature type="region of interest" description="Disordered" evidence="4">
    <location>
        <begin position="1"/>
        <end position="28"/>
    </location>
</feature>
<evidence type="ECO:0000256" key="3">
    <source>
        <dbReference type="ARBA" id="ARBA00023211"/>
    </source>
</evidence>
<keyword evidence="2" id="KW-0378">Hydrolase</keyword>
<protein>
    <submittedName>
        <fullName evidence="5">Arginase family protein</fullName>
    </submittedName>
</protein>
<dbReference type="EMBL" id="RCDB01000003">
    <property type="protein sequence ID" value="RLK47441.1"/>
    <property type="molecule type" value="Genomic_DNA"/>
</dbReference>
<name>A0A498C4I7_9MICO</name>
<sequence length="226" mass="23353">MIAPLSVPSNLGRRPPQPGGMPGAGKAPEALRQAGLHRRLHERRAVDAGVVLAGRYVDDDDGVRPSGRVRNETELVGHARRLADRRQDVLESGHAPLVIGGDCSVLIGIGVALSRRGRTSAEIRAGATGIADAARRVAGPDYWVQVDVDVLDPRVMPAVDSPSPGGGDLERLITLLQCLSPGAVGASVTVFDPDLDPDGRHAATVSDLVVDGLAALGTGARAGSSK</sequence>
<organism evidence="5 6">
    <name type="scientific">Microbacterium telephonicum</name>
    <dbReference type="NCBI Taxonomy" id="1714841"/>
    <lineage>
        <taxon>Bacteria</taxon>
        <taxon>Bacillati</taxon>
        <taxon>Actinomycetota</taxon>
        <taxon>Actinomycetes</taxon>
        <taxon>Micrococcales</taxon>
        <taxon>Microbacteriaceae</taxon>
        <taxon>Microbacterium</taxon>
    </lineage>
</organism>
<dbReference type="Gene3D" id="3.40.800.10">
    <property type="entry name" value="Ureohydrolase domain"/>
    <property type="match status" value="2"/>
</dbReference>
<dbReference type="InterPro" id="IPR006035">
    <property type="entry name" value="Ureohydrolase"/>
</dbReference>
<dbReference type="PANTHER" id="PTHR43782">
    <property type="entry name" value="ARGINASE"/>
    <property type="match status" value="1"/>
</dbReference>
<evidence type="ECO:0000256" key="2">
    <source>
        <dbReference type="ARBA" id="ARBA00022801"/>
    </source>
</evidence>
<dbReference type="SUPFAM" id="SSF52768">
    <property type="entry name" value="Arginase/deacetylase"/>
    <property type="match status" value="1"/>
</dbReference>
<accession>A0A498C4I7</accession>
<evidence type="ECO:0000256" key="4">
    <source>
        <dbReference type="SAM" id="MobiDB-lite"/>
    </source>
</evidence>
<dbReference type="Pfam" id="PF00491">
    <property type="entry name" value="Arginase"/>
    <property type="match status" value="2"/>
</dbReference>
<keyword evidence="6" id="KW-1185">Reference proteome</keyword>
<dbReference type="GO" id="GO:0005737">
    <property type="term" value="C:cytoplasm"/>
    <property type="evidence" value="ECO:0007669"/>
    <property type="project" value="TreeGrafter"/>
</dbReference>
<dbReference type="InterPro" id="IPR023696">
    <property type="entry name" value="Ureohydrolase_dom_sf"/>
</dbReference>
<evidence type="ECO:0000256" key="1">
    <source>
        <dbReference type="ARBA" id="ARBA00022723"/>
    </source>
</evidence>
<dbReference type="AlphaFoldDB" id="A0A498C4I7"/>
<dbReference type="PIRSF" id="PIRSF036979">
    <property type="entry name" value="Arginase"/>
    <property type="match status" value="1"/>
</dbReference>
<dbReference type="GO" id="GO:0030145">
    <property type="term" value="F:manganese ion binding"/>
    <property type="evidence" value="ECO:0007669"/>
    <property type="project" value="TreeGrafter"/>
</dbReference>
<evidence type="ECO:0000313" key="6">
    <source>
        <dbReference type="Proteomes" id="UP000273158"/>
    </source>
</evidence>
<proteinExistence type="predicted"/>
<dbReference type="PANTHER" id="PTHR43782:SF3">
    <property type="entry name" value="ARGINASE"/>
    <property type="match status" value="1"/>
</dbReference>
<dbReference type="RefSeq" id="WP_241965204.1">
    <property type="nucleotide sequence ID" value="NZ_RCDB01000003.1"/>
</dbReference>
<reference evidence="5 6" key="1">
    <citation type="journal article" date="2015" name="Stand. Genomic Sci.">
        <title>Genomic Encyclopedia of Bacterial and Archaeal Type Strains, Phase III: the genomes of soil and plant-associated and newly described type strains.</title>
        <authorList>
            <person name="Whitman W.B."/>
            <person name="Woyke T."/>
            <person name="Klenk H.P."/>
            <person name="Zhou Y."/>
            <person name="Lilburn T.G."/>
            <person name="Beck B.J."/>
            <person name="De Vos P."/>
            <person name="Vandamme P."/>
            <person name="Eisen J.A."/>
            <person name="Garrity G."/>
            <person name="Hugenholtz P."/>
            <person name="Kyrpides N.C."/>
        </authorList>
    </citation>
    <scope>NUCLEOTIDE SEQUENCE [LARGE SCALE GENOMIC DNA]</scope>
    <source>
        <strain evidence="5 6">S2T63</strain>
    </source>
</reference>
<gene>
    <name evidence="5" type="ORF">C7474_2023</name>
</gene>
<comment type="caution">
    <text evidence="5">The sequence shown here is derived from an EMBL/GenBank/DDBJ whole genome shotgun (WGS) entry which is preliminary data.</text>
</comment>